<protein>
    <submittedName>
        <fullName evidence="1">Uncharacterized protein</fullName>
    </submittedName>
</protein>
<reference evidence="1" key="1">
    <citation type="submission" date="2022-02" db="EMBL/GenBank/DDBJ databases">
        <authorList>
            <person name="Giguere J D."/>
        </authorList>
    </citation>
    <scope>NUCLEOTIDE SEQUENCE</scope>
    <source>
        <strain evidence="1">CCAP 1055/1</strain>
    </source>
</reference>
<dbReference type="GO" id="GO:0005743">
    <property type="term" value="C:mitochondrial inner membrane"/>
    <property type="evidence" value="ECO:0007669"/>
    <property type="project" value="TreeGrafter"/>
</dbReference>
<accession>A0A8J9SUQ7</accession>
<dbReference type="EMBL" id="OU594942">
    <property type="protein sequence ID" value="CAG9276945.1"/>
    <property type="molecule type" value="Genomic_DNA"/>
</dbReference>
<dbReference type="Pfam" id="PF05176">
    <property type="entry name" value="ATP-synt_10"/>
    <property type="match status" value="1"/>
</dbReference>
<dbReference type="PANTHER" id="PTHR28106">
    <property type="entry name" value="MITOCHONDRIAL ATPASE COMPLEX SUBUNIT ATP10"/>
    <property type="match status" value="1"/>
</dbReference>
<dbReference type="Proteomes" id="UP000836788">
    <property type="component" value="Chromosome 1"/>
</dbReference>
<evidence type="ECO:0000313" key="1">
    <source>
        <dbReference type="EMBL" id="CAG9276945.1"/>
    </source>
</evidence>
<dbReference type="PANTHER" id="PTHR28106:SF1">
    <property type="entry name" value="MITOCHONDRIAL ATPASE COMPLEX SUBUNIT ATP10"/>
    <property type="match status" value="1"/>
</dbReference>
<gene>
    <name evidence="1" type="ORF">PTTT1_LOCUS2306</name>
</gene>
<dbReference type="InterPro" id="IPR007849">
    <property type="entry name" value="ATP10"/>
</dbReference>
<name>A0A8J9SUQ7_PHATR</name>
<dbReference type="AlphaFoldDB" id="A0A8J9SUQ7"/>
<proteinExistence type="predicted"/>
<feature type="non-terminal residue" evidence="1">
    <location>
        <position position="191"/>
    </location>
</feature>
<dbReference type="GO" id="GO:0033615">
    <property type="term" value="P:mitochondrial proton-transporting ATP synthase complex assembly"/>
    <property type="evidence" value="ECO:0007669"/>
    <property type="project" value="TreeGrafter"/>
</dbReference>
<organism evidence="1">
    <name type="scientific">Phaeodactylum tricornutum</name>
    <name type="common">Diatom</name>
    <dbReference type="NCBI Taxonomy" id="2850"/>
    <lineage>
        <taxon>Eukaryota</taxon>
        <taxon>Sar</taxon>
        <taxon>Stramenopiles</taxon>
        <taxon>Ochrophyta</taxon>
        <taxon>Bacillariophyta</taxon>
        <taxon>Bacillariophyceae</taxon>
        <taxon>Bacillariophycidae</taxon>
        <taxon>Naviculales</taxon>
        <taxon>Phaeodactylaceae</taxon>
        <taxon>Phaeodactylum</taxon>
    </lineage>
</organism>
<sequence>GYFWMLKDLRTCEDKPLLTSPSLIPESRARPFPNLCNLKSLSGETVDVPDYFVRKNRSRDTQAQCTLVAISFRDYGYQLLSSWIDPFREALQDKDRVEVIRLNISEGFFNKWILKGPVQGLMKKNTPVEEHDRTLLYFGSDLALFKDALRMHNVMTGFVFLVDGVGRVRFAGSGKASEDEAARLVRMASEL</sequence>
<feature type="non-terminal residue" evidence="1">
    <location>
        <position position="1"/>
    </location>
</feature>